<dbReference type="EMBL" id="FNHS01000003">
    <property type="protein sequence ID" value="SDM72718.1"/>
    <property type="molecule type" value="Genomic_DNA"/>
</dbReference>
<keyword evidence="5 6" id="KW-0460">Magnesium</keyword>
<dbReference type="PANTHER" id="PTHR35901">
    <property type="entry name" value="RIBONUCLEASE VAPC3"/>
    <property type="match status" value="1"/>
</dbReference>
<dbReference type="HAMAP" id="MF_00265">
    <property type="entry name" value="VapC_Nob1"/>
    <property type="match status" value="1"/>
</dbReference>
<dbReference type="GO" id="GO:0090729">
    <property type="term" value="F:toxin activity"/>
    <property type="evidence" value="ECO:0007669"/>
    <property type="project" value="UniProtKB-KW"/>
</dbReference>
<evidence type="ECO:0000259" key="7">
    <source>
        <dbReference type="Pfam" id="PF01850"/>
    </source>
</evidence>
<keyword evidence="4 6" id="KW-0378">Hydrolase</keyword>
<keyword evidence="6" id="KW-0800">Toxin</keyword>
<dbReference type="STRING" id="582672.SAMN05216360_103221"/>
<dbReference type="GO" id="GO:0004540">
    <property type="term" value="F:RNA nuclease activity"/>
    <property type="evidence" value="ECO:0007669"/>
    <property type="project" value="InterPro"/>
</dbReference>
<evidence type="ECO:0000256" key="4">
    <source>
        <dbReference type="ARBA" id="ARBA00022801"/>
    </source>
</evidence>
<dbReference type="SUPFAM" id="SSF88723">
    <property type="entry name" value="PIN domain-like"/>
    <property type="match status" value="1"/>
</dbReference>
<dbReference type="GO" id="GO:0016787">
    <property type="term" value="F:hydrolase activity"/>
    <property type="evidence" value="ECO:0007669"/>
    <property type="project" value="UniProtKB-KW"/>
</dbReference>
<comment type="function">
    <text evidence="6">Toxic component of a toxin-antitoxin (TA) system. An RNase.</text>
</comment>
<keyword evidence="9" id="KW-1185">Reference proteome</keyword>
<dbReference type="AlphaFoldDB" id="A0A1G9VKD0"/>
<evidence type="ECO:0000256" key="6">
    <source>
        <dbReference type="HAMAP-Rule" id="MF_00265"/>
    </source>
</evidence>
<dbReference type="InterPro" id="IPR051619">
    <property type="entry name" value="TypeII_TA_RNase_PINc/VapC"/>
</dbReference>
<dbReference type="GO" id="GO:0000287">
    <property type="term" value="F:magnesium ion binding"/>
    <property type="evidence" value="ECO:0007669"/>
    <property type="project" value="UniProtKB-UniRule"/>
</dbReference>
<organism evidence="8 9">
    <name type="scientific">Methylobacterium phyllostachyos</name>
    <dbReference type="NCBI Taxonomy" id="582672"/>
    <lineage>
        <taxon>Bacteria</taxon>
        <taxon>Pseudomonadati</taxon>
        <taxon>Pseudomonadota</taxon>
        <taxon>Alphaproteobacteria</taxon>
        <taxon>Hyphomicrobiales</taxon>
        <taxon>Methylobacteriaceae</taxon>
        <taxon>Methylobacterium</taxon>
    </lineage>
</organism>
<evidence type="ECO:0000313" key="9">
    <source>
        <dbReference type="Proteomes" id="UP000198704"/>
    </source>
</evidence>
<dbReference type="Pfam" id="PF01850">
    <property type="entry name" value="PIN"/>
    <property type="match status" value="1"/>
</dbReference>
<protein>
    <recommendedName>
        <fullName evidence="6">Ribonuclease VapC</fullName>
        <shortName evidence="6">RNase VapC</shortName>
        <ecNumber evidence="6">3.1.-.-</ecNumber>
    </recommendedName>
    <alternativeName>
        <fullName evidence="6">Toxin VapC</fullName>
    </alternativeName>
</protein>
<gene>
    <name evidence="6" type="primary">vapC</name>
    <name evidence="8" type="ORF">SAMN05216360_103221</name>
</gene>
<accession>A0A1G9VKD0</accession>
<feature type="domain" description="PIN" evidence="7">
    <location>
        <begin position="2"/>
        <end position="119"/>
    </location>
</feature>
<dbReference type="OrthoDB" id="1524147at2"/>
<dbReference type="InterPro" id="IPR029060">
    <property type="entry name" value="PIN-like_dom_sf"/>
</dbReference>
<dbReference type="RefSeq" id="WP_091714249.1">
    <property type="nucleotide sequence ID" value="NZ_FNHS01000003.1"/>
</dbReference>
<keyword evidence="1 6" id="KW-1277">Toxin-antitoxin system</keyword>
<evidence type="ECO:0000313" key="8">
    <source>
        <dbReference type="EMBL" id="SDM72718.1"/>
    </source>
</evidence>
<dbReference type="CDD" id="cd09873">
    <property type="entry name" value="PIN_Pae0151-like"/>
    <property type="match status" value="1"/>
</dbReference>
<proteinExistence type="inferred from homology"/>
<evidence type="ECO:0000256" key="3">
    <source>
        <dbReference type="ARBA" id="ARBA00022723"/>
    </source>
</evidence>
<feature type="binding site" evidence="6">
    <location>
        <position position="5"/>
    </location>
    <ligand>
        <name>Mg(2+)</name>
        <dbReference type="ChEBI" id="CHEBI:18420"/>
    </ligand>
</feature>
<dbReference type="Gene3D" id="3.40.50.1010">
    <property type="entry name" value="5'-nuclease"/>
    <property type="match status" value="1"/>
</dbReference>
<dbReference type="InterPro" id="IPR044153">
    <property type="entry name" value="PIN_Pae0151-like"/>
</dbReference>
<dbReference type="PANTHER" id="PTHR35901:SF1">
    <property type="entry name" value="EXONUCLEASE VAPC9"/>
    <property type="match status" value="1"/>
</dbReference>
<dbReference type="Proteomes" id="UP000198704">
    <property type="component" value="Unassembled WGS sequence"/>
</dbReference>
<dbReference type="EC" id="3.1.-.-" evidence="6"/>
<evidence type="ECO:0000256" key="2">
    <source>
        <dbReference type="ARBA" id="ARBA00022722"/>
    </source>
</evidence>
<sequence length="135" mass="14504">MIVVDACVAVKWFLPEPLSDLAESILLEDEVRIAPEHILVEVGNTLLKAHRARAITLDHARDAVAALGRLIQLRPVREIADPALQLANAVGCTNYDALYVAASERWGAALVTADAKLARQLCAAGWSGDLRLLGS</sequence>
<reference evidence="9" key="1">
    <citation type="submission" date="2016-10" db="EMBL/GenBank/DDBJ databases">
        <authorList>
            <person name="Varghese N."/>
            <person name="Submissions S."/>
        </authorList>
    </citation>
    <scope>NUCLEOTIDE SEQUENCE [LARGE SCALE GENOMIC DNA]</scope>
    <source>
        <strain evidence="9">BL47</strain>
    </source>
</reference>
<keyword evidence="2 6" id="KW-0540">Nuclease</keyword>
<comment type="similarity">
    <text evidence="6">Belongs to the PINc/VapC protein family.</text>
</comment>
<name>A0A1G9VKD0_9HYPH</name>
<dbReference type="InterPro" id="IPR022907">
    <property type="entry name" value="VapC_family"/>
</dbReference>
<evidence type="ECO:0000256" key="5">
    <source>
        <dbReference type="ARBA" id="ARBA00022842"/>
    </source>
</evidence>
<dbReference type="InterPro" id="IPR002716">
    <property type="entry name" value="PIN_dom"/>
</dbReference>
<feature type="binding site" evidence="6">
    <location>
        <position position="96"/>
    </location>
    <ligand>
        <name>Mg(2+)</name>
        <dbReference type="ChEBI" id="CHEBI:18420"/>
    </ligand>
</feature>
<comment type="cofactor">
    <cofactor evidence="6">
        <name>Mg(2+)</name>
        <dbReference type="ChEBI" id="CHEBI:18420"/>
    </cofactor>
</comment>
<keyword evidence="3 6" id="KW-0479">Metal-binding</keyword>
<evidence type="ECO:0000256" key="1">
    <source>
        <dbReference type="ARBA" id="ARBA00022649"/>
    </source>
</evidence>